<feature type="binding site" evidence="1">
    <location>
        <position position="62"/>
    </location>
    <ligand>
        <name>Mg(2+)</name>
        <dbReference type="ChEBI" id="CHEBI:18420"/>
        <label>1</label>
    </ligand>
</feature>
<keyword evidence="1" id="KW-0547">Nucleotide-binding</keyword>
<comment type="caution">
    <text evidence="1">Lacks conserved residue(s) required for the propagation of feature annotation.</text>
</comment>
<gene>
    <name evidence="1" type="primary">thiL</name>
    <name evidence="4" type="ORF">GCM10009817_06200</name>
</gene>
<feature type="binding site" evidence="1">
    <location>
        <position position="48"/>
    </location>
    <ligand>
        <name>Mg(2+)</name>
        <dbReference type="ChEBI" id="CHEBI:18420"/>
        <label>3</label>
    </ligand>
</feature>
<comment type="pathway">
    <text evidence="1">Cofactor biosynthesis; thiamine diphosphate biosynthesis; thiamine diphosphate from thiamine phosphate: step 1/1.</text>
</comment>
<feature type="binding site" evidence="1">
    <location>
        <position position="48"/>
    </location>
    <ligand>
        <name>Mg(2+)</name>
        <dbReference type="ChEBI" id="CHEBI:18420"/>
        <label>4</label>
    </ligand>
</feature>
<feature type="binding site" evidence="1">
    <location>
        <position position="92"/>
    </location>
    <ligand>
        <name>Mg(2+)</name>
        <dbReference type="ChEBI" id="CHEBI:18420"/>
        <label>3</label>
    </ligand>
</feature>
<dbReference type="NCBIfam" id="TIGR01379">
    <property type="entry name" value="thiL"/>
    <property type="match status" value="1"/>
</dbReference>
<feature type="binding site" evidence="1">
    <location>
        <position position="63"/>
    </location>
    <ligand>
        <name>Mg(2+)</name>
        <dbReference type="ChEBI" id="CHEBI:18420"/>
        <label>1</label>
    </ligand>
</feature>
<dbReference type="PANTHER" id="PTHR30270:SF0">
    <property type="entry name" value="THIAMINE-MONOPHOSPHATE KINASE"/>
    <property type="match status" value="1"/>
</dbReference>
<feature type="binding site" evidence="1">
    <location>
        <position position="229"/>
    </location>
    <ligand>
        <name>Mg(2+)</name>
        <dbReference type="ChEBI" id="CHEBI:18420"/>
        <label>3</label>
    </ligand>
</feature>
<comment type="miscellaneous">
    <text evidence="1">Reaction mechanism of ThiL seems to utilize a direct, inline transfer of the gamma-phosphate of ATP to TMP rather than a phosphorylated enzyme intermediate.</text>
</comment>
<dbReference type="SUPFAM" id="SSF55326">
    <property type="entry name" value="PurM N-terminal domain-like"/>
    <property type="match status" value="1"/>
</dbReference>
<protein>
    <recommendedName>
        <fullName evidence="1">Thiamine-monophosphate kinase</fullName>
        <shortName evidence="1">TMP kinase</shortName>
        <shortName evidence="1">Thiamine-phosphate kinase</shortName>
        <ecNumber evidence="1">2.7.4.16</ecNumber>
    </recommendedName>
</protein>
<dbReference type="InterPro" id="IPR006283">
    <property type="entry name" value="ThiL-like"/>
</dbReference>
<feature type="domain" description="PurM-like N-terminal" evidence="3">
    <location>
        <begin position="46"/>
        <end position="158"/>
    </location>
</feature>
<dbReference type="Gene3D" id="3.90.650.10">
    <property type="entry name" value="PurM-like C-terminal domain"/>
    <property type="match status" value="1"/>
</dbReference>
<name>A0ABN2RGU9_9MICO</name>
<keyword evidence="1 4" id="KW-0418">Kinase</keyword>
<feature type="binding site" evidence="1">
    <location>
        <position position="281"/>
    </location>
    <ligand>
        <name>substrate</name>
    </ligand>
</feature>
<keyword evidence="1" id="KW-0808">Transferase</keyword>
<comment type="similarity">
    <text evidence="1">Belongs to the thiamine-monophosphate kinase family.</text>
</comment>
<dbReference type="Pfam" id="PF00586">
    <property type="entry name" value="AIRS"/>
    <property type="match status" value="1"/>
</dbReference>
<accession>A0ABN2RGU9</accession>
<dbReference type="EMBL" id="BAAAPU010000003">
    <property type="protein sequence ID" value="GAA1968977.1"/>
    <property type="molecule type" value="Genomic_DNA"/>
</dbReference>
<keyword evidence="1" id="KW-0784">Thiamine biosynthesis</keyword>
<feature type="binding site" evidence="1">
    <location>
        <position position="92"/>
    </location>
    <ligand>
        <name>Mg(2+)</name>
        <dbReference type="ChEBI" id="CHEBI:18420"/>
        <label>4</label>
    </ligand>
</feature>
<feature type="binding site" evidence="1">
    <location>
        <position position="61"/>
    </location>
    <ligand>
        <name>Mg(2+)</name>
        <dbReference type="ChEBI" id="CHEBI:18420"/>
        <label>4</label>
    </ligand>
</feature>
<organism evidence="4 5">
    <name type="scientific">Terrabacter lapilli</name>
    <dbReference type="NCBI Taxonomy" id="436231"/>
    <lineage>
        <taxon>Bacteria</taxon>
        <taxon>Bacillati</taxon>
        <taxon>Actinomycetota</taxon>
        <taxon>Actinomycetes</taxon>
        <taxon>Micrococcales</taxon>
        <taxon>Intrasporangiaceae</taxon>
        <taxon>Terrabacter</taxon>
    </lineage>
</organism>
<keyword evidence="5" id="KW-1185">Reference proteome</keyword>
<dbReference type="InterPro" id="IPR036921">
    <property type="entry name" value="PurM-like_N_sf"/>
</dbReference>
<feature type="binding site" evidence="1">
    <location>
        <position position="63"/>
    </location>
    <ligand>
        <name>Mg(2+)</name>
        <dbReference type="ChEBI" id="CHEBI:18420"/>
        <label>2</label>
    </ligand>
</feature>
<keyword evidence="1" id="KW-0460">Magnesium</keyword>
<feature type="binding site" evidence="1">
    <location>
        <position position="232"/>
    </location>
    <ligand>
        <name>Mg(2+)</name>
        <dbReference type="ChEBI" id="CHEBI:18420"/>
        <label>5</label>
    </ligand>
</feature>
<feature type="compositionally biased region" description="Basic and acidic residues" evidence="2">
    <location>
        <begin position="200"/>
        <end position="210"/>
    </location>
</feature>
<keyword evidence="1" id="KW-0067">ATP-binding</keyword>
<comment type="catalytic activity">
    <reaction evidence="1">
        <text>thiamine phosphate + ATP = thiamine diphosphate + ADP</text>
        <dbReference type="Rhea" id="RHEA:15913"/>
        <dbReference type="ChEBI" id="CHEBI:30616"/>
        <dbReference type="ChEBI" id="CHEBI:37575"/>
        <dbReference type="ChEBI" id="CHEBI:58937"/>
        <dbReference type="ChEBI" id="CHEBI:456216"/>
        <dbReference type="EC" id="2.7.4.16"/>
    </reaction>
</comment>
<feature type="binding site" evidence="1">
    <location>
        <position position="166"/>
    </location>
    <ligand>
        <name>ATP</name>
        <dbReference type="ChEBI" id="CHEBI:30616"/>
    </ligand>
</feature>
<dbReference type="CDD" id="cd02194">
    <property type="entry name" value="ThiL"/>
    <property type="match status" value="1"/>
</dbReference>
<feature type="binding site" evidence="1">
    <location>
        <position position="231"/>
    </location>
    <ligand>
        <name>ATP</name>
        <dbReference type="ChEBI" id="CHEBI:30616"/>
    </ligand>
</feature>
<proteinExistence type="inferred from homology"/>
<reference evidence="4 5" key="1">
    <citation type="journal article" date="2019" name="Int. J. Syst. Evol. Microbiol.">
        <title>The Global Catalogue of Microorganisms (GCM) 10K type strain sequencing project: providing services to taxonomists for standard genome sequencing and annotation.</title>
        <authorList>
            <consortium name="The Broad Institute Genomics Platform"/>
            <consortium name="The Broad Institute Genome Sequencing Center for Infectious Disease"/>
            <person name="Wu L."/>
            <person name="Ma J."/>
        </authorList>
    </citation>
    <scope>NUCLEOTIDE SEQUENCE [LARGE SCALE GENOMIC DNA]</scope>
    <source>
        <strain evidence="4 5">JCM 15628</strain>
    </source>
</reference>
<evidence type="ECO:0000313" key="4">
    <source>
        <dbReference type="EMBL" id="GAA1968977.1"/>
    </source>
</evidence>
<evidence type="ECO:0000259" key="3">
    <source>
        <dbReference type="Pfam" id="PF00586"/>
    </source>
</evidence>
<dbReference type="InterPro" id="IPR036676">
    <property type="entry name" value="PurM-like_C_sf"/>
</dbReference>
<feature type="region of interest" description="Disordered" evidence="2">
    <location>
        <begin position="200"/>
        <end position="221"/>
    </location>
</feature>
<comment type="function">
    <text evidence="1">Catalyzes the ATP-dependent phosphorylation of thiamine-monophosphate (TMP) to form thiamine-pyrophosphate (TPP), the active form of vitamin B1.</text>
</comment>
<dbReference type="PANTHER" id="PTHR30270">
    <property type="entry name" value="THIAMINE-MONOPHOSPHATE KINASE"/>
    <property type="match status" value="1"/>
</dbReference>
<feature type="binding site" evidence="1">
    <location>
        <position position="92"/>
    </location>
    <ligand>
        <name>Mg(2+)</name>
        <dbReference type="ChEBI" id="CHEBI:18420"/>
        <label>2</label>
    </ligand>
</feature>
<dbReference type="EC" id="2.7.4.16" evidence="1"/>
<dbReference type="InterPro" id="IPR016188">
    <property type="entry name" value="PurM-like_N"/>
</dbReference>
<dbReference type="HAMAP" id="MF_02128">
    <property type="entry name" value="TMP_kinase"/>
    <property type="match status" value="1"/>
</dbReference>
<sequence length="333" mass="34124">MSNARRSERGPMMTGGTPLRSLDEEELLGHIFPAFPPGADLVVAPGDDAAVLRTSDRTIATTDTVVLGRDWLDAWSSGADIGHKVVAQNLADVAAMGGVPTGVLVTLVADPELSLEWVLDHVRGLAEVCTAAGVAVLGGDLSSAPPGVVMVSVTALGRLDGEPVLRSGARPGDVLAVHGSLGLADAGLRLLQADAPDRLPEATERQRRPEPPLAAGPQAAAGGATAMLDVSDGLLRDGGRIARASRVVLDLDLSALVPDVDALADVLGAEQALDCVLAGGEEHSLLATFPAGVLPAGWRAIGTVRAVRDDEAPAILVGGRVVTHTGWDHFRAT</sequence>
<comment type="caution">
    <text evidence="4">The sequence shown here is derived from an EMBL/GenBank/DDBJ whole genome shotgun (WGS) entry which is preliminary data.</text>
</comment>
<dbReference type="GO" id="GO:0016301">
    <property type="term" value="F:kinase activity"/>
    <property type="evidence" value="ECO:0007669"/>
    <property type="project" value="UniProtKB-KW"/>
</dbReference>
<feature type="binding site" evidence="1">
    <location>
        <position position="70"/>
    </location>
    <ligand>
        <name>substrate</name>
    </ligand>
</feature>
<dbReference type="PIRSF" id="PIRSF005303">
    <property type="entry name" value="Thiam_monoph_kin"/>
    <property type="match status" value="1"/>
</dbReference>
<dbReference type="Proteomes" id="UP001500013">
    <property type="component" value="Unassembled WGS sequence"/>
</dbReference>
<feature type="binding site" evidence="1">
    <location>
        <begin position="139"/>
        <end position="140"/>
    </location>
    <ligand>
        <name>ATP</name>
        <dbReference type="ChEBI" id="CHEBI:30616"/>
    </ligand>
</feature>
<evidence type="ECO:0000256" key="1">
    <source>
        <dbReference type="HAMAP-Rule" id="MF_02128"/>
    </source>
</evidence>
<evidence type="ECO:0000313" key="5">
    <source>
        <dbReference type="Proteomes" id="UP001500013"/>
    </source>
</evidence>
<dbReference type="SUPFAM" id="SSF56042">
    <property type="entry name" value="PurM C-terminal domain-like"/>
    <property type="match status" value="1"/>
</dbReference>
<feature type="binding site" evidence="1">
    <location>
        <position position="140"/>
    </location>
    <ligand>
        <name>Mg(2+)</name>
        <dbReference type="ChEBI" id="CHEBI:18420"/>
        <label>1</label>
    </ligand>
</feature>
<feature type="binding site" evidence="1">
    <location>
        <position position="327"/>
    </location>
    <ligand>
        <name>substrate</name>
    </ligand>
</feature>
<dbReference type="Gene3D" id="3.30.1330.10">
    <property type="entry name" value="PurM-like, N-terminal domain"/>
    <property type="match status" value="1"/>
</dbReference>
<evidence type="ECO:0000256" key="2">
    <source>
        <dbReference type="SAM" id="MobiDB-lite"/>
    </source>
</evidence>
<keyword evidence="1" id="KW-0479">Metal-binding</keyword>